<reference evidence="5" key="1">
    <citation type="submission" date="2016-10" db="EMBL/GenBank/DDBJ databases">
        <authorList>
            <person name="Varghese N."/>
            <person name="Submissions S."/>
        </authorList>
    </citation>
    <scope>NUCLEOTIDE SEQUENCE [LARGE SCALE GENOMIC DNA]</scope>
    <source>
        <strain evidence="5">DSM 43163</strain>
    </source>
</reference>
<feature type="compositionally biased region" description="Gly residues" evidence="1">
    <location>
        <begin position="233"/>
        <end position="243"/>
    </location>
</feature>
<feature type="transmembrane region" description="Helical" evidence="2">
    <location>
        <begin position="248"/>
        <end position="269"/>
    </location>
</feature>
<feature type="region of interest" description="Disordered" evidence="1">
    <location>
        <begin position="212"/>
        <end position="249"/>
    </location>
</feature>
<evidence type="ECO:0000256" key="3">
    <source>
        <dbReference type="SAM" id="SignalP"/>
    </source>
</evidence>
<feature type="chain" id="PRO_5038895135" evidence="3">
    <location>
        <begin position="26"/>
        <end position="279"/>
    </location>
</feature>
<keyword evidence="2" id="KW-0812">Transmembrane</keyword>
<accession>A0A1H5XEE0</accession>
<proteinExistence type="predicted"/>
<evidence type="ECO:0000256" key="2">
    <source>
        <dbReference type="SAM" id="Phobius"/>
    </source>
</evidence>
<gene>
    <name evidence="4" type="ORF">SAMN04489712_103216</name>
</gene>
<dbReference type="AlphaFoldDB" id="A0A1H5XEE0"/>
<keyword evidence="2" id="KW-0472">Membrane</keyword>
<name>A0A1H5XEE0_9ACTN</name>
<organism evidence="4 5">
    <name type="scientific">Thermomonospora echinospora</name>
    <dbReference type="NCBI Taxonomy" id="1992"/>
    <lineage>
        <taxon>Bacteria</taxon>
        <taxon>Bacillati</taxon>
        <taxon>Actinomycetota</taxon>
        <taxon>Actinomycetes</taxon>
        <taxon>Streptosporangiales</taxon>
        <taxon>Thermomonosporaceae</taxon>
        <taxon>Thermomonospora</taxon>
    </lineage>
</organism>
<sequence>MRITRLVTGAACGATALALTAPAAAAWADPGPKAVANVPTTFEPGDDLRVRVTGCGDARPRTGAGLTNEIFAAAPAFRRDGDVWRTVGATRTGLRPGRTYLTEFRCGPPDRRRTFPLEVTVPRRSPSPGEDFEFGFDKVKLSSRTVTPGGEMTFTVTCPTEVSARSASFAEAPEFTEDGEDSFEGTATFKETLPSIVAIKVFCADHGHVTYSTRPDEDDLGDGGPKIPKGAPNTGGGTGGQGPGATPFGGAALALLAAGALGALGARSLRRRAGEQRPS</sequence>
<dbReference type="Proteomes" id="UP000236723">
    <property type="component" value="Unassembled WGS sequence"/>
</dbReference>
<keyword evidence="3" id="KW-0732">Signal</keyword>
<protein>
    <submittedName>
        <fullName evidence="4">Uncharacterized protein</fullName>
    </submittedName>
</protein>
<dbReference type="EMBL" id="FNVO01000003">
    <property type="protein sequence ID" value="SEG10079.1"/>
    <property type="molecule type" value="Genomic_DNA"/>
</dbReference>
<evidence type="ECO:0000256" key="1">
    <source>
        <dbReference type="SAM" id="MobiDB-lite"/>
    </source>
</evidence>
<keyword evidence="5" id="KW-1185">Reference proteome</keyword>
<evidence type="ECO:0000313" key="5">
    <source>
        <dbReference type="Proteomes" id="UP000236723"/>
    </source>
</evidence>
<dbReference type="OrthoDB" id="3483090at2"/>
<dbReference type="RefSeq" id="WP_103937172.1">
    <property type="nucleotide sequence ID" value="NZ_FNVO01000003.1"/>
</dbReference>
<keyword evidence="2" id="KW-1133">Transmembrane helix</keyword>
<evidence type="ECO:0000313" key="4">
    <source>
        <dbReference type="EMBL" id="SEG10079.1"/>
    </source>
</evidence>
<feature type="signal peptide" evidence="3">
    <location>
        <begin position="1"/>
        <end position="25"/>
    </location>
</feature>